<dbReference type="EMBL" id="JARKIF010000034">
    <property type="protein sequence ID" value="KAJ7610851.1"/>
    <property type="molecule type" value="Genomic_DNA"/>
</dbReference>
<dbReference type="AlphaFoldDB" id="A0AAD7B515"/>
<dbReference type="Proteomes" id="UP001221142">
    <property type="component" value="Unassembled WGS sequence"/>
</dbReference>
<gene>
    <name evidence="1" type="ORF">FB45DRAFT_326449</name>
</gene>
<keyword evidence="2" id="KW-1185">Reference proteome</keyword>
<protein>
    <recommendedName>
        <fullName evidence="3">Ribosome biogenesis protein SLX9</fullName>
    </recommendedName>
</protein>
<accession>A0AAD7B515</accession>
<name>A0AAD7B515_9AGAR</name>
<evidence type="ECO:0008006" key="3">
    <source>
        <dbReference type="Google" id="ProtNLM"/>
    </source>
</evidence>
<organism evidence="1 2">
    <name type="scientific">Roridomyces roridus</name>
    <dbReference type="NCBI Taxonomy" id="1738132"/>
    <lineage>
        <taxon>Eukaryota</taxon>
        <taxon>Fungi</taxon>
        <taxon>Dikarya</taxon>
        <taxon>Basidiomycota</taxon>
        <taxon>Agaricomycotina</taxon>
        <taxon>Agaricomycetes</taxon>
        <taxon>Agaricomycetidae</taxon>
        <taxon>Agaricales</taxon>
        <taxon>Marasmiineae</taxon>
        <taxon>Mycenaceae</taxon>
        <taxon>Roridomyces</taxon>
    </lineage>
</organism>
<sequence>MFAQATLPSRRLRSNKEYSPFDLTLGLAIKVPVYFDAHERLQSCLKERAQSGENVEPEELVIPGLEELSLNADFTTTTETTTTTTTTIAMISAITSASVTNPHAPKLLDSNLSAKERRKLKDKAKRFDCRHGFSSTPATTVDAVSHGKAKSHLKRSKQRTAAAIASGDPKRKAVHTRRAHEAIKAALLTDDAFRHTASAEKKADKAAEAETRWEEGLSYFTTLDQLKERFGSNNSV</sequence>
<reference evidence="1" key="1">
    <citation type="submission" date="2023-03" db="EMBL/GenBank/DDBJ databases">
        <title>Massive genome expansion in bonnet fungi (Mycena s.s.) driven by repeated elements and novel gene families across ecological guilds.</title>
        <authorList>
            <consortium name="Lawrence Berkeley National Laboratory"/>
            <person name="Harder C.B."/>
            <person name="Miyauchi S."/>
            <person name="Viragh M."/>
            <person name="Kuo A."/>
            <person name="Thoen E."/>
            <person name="Andreopoulos B."/>
            <person name="Lu D."/>
            <person name="Skrede I."/>
            <person name="Drula E."/>
            <person name="Henrissat B."/>
            <person name="Morin E."/>
            <person name="Kohler A."/>
            <person name="Barry K."/>
            <person name="LaButti K."/>
            <person name="Morin E."/>
            <person name="Salamov A."/>
            <person name="Lipzen A."/>
            <person name="Mereny Z."/>
            <person name="Hegedus B."/>
            <person name="Baldrian P."/>
            <person name="Stursova M."/>
            <person name="Weitz H."/>
            <person name="Taylor A."/>
            <person name="Grigoriev I.V."/>
            <person name="Nagy L.G."/>
            <person name="Martin F."/>
            <person name="Kauserud H."/>
        </authorList>
    </citation>
    <scope>NUCLEOTIDE SEQUENCE</scope>
    <source>
        <strain evidence="1">9284</strain>
    </source>
</reference>
<evidence type="ECO:0000313" key="1">
    <source>
        <dbReference type="EMBL" id="KAJ7610851.1"/>
    </source>
</evidence>
<comment type="caution">
    <text evidence="1">The sequence shown here is derived from an EMBL/GenBank/DDBJ whole genome shotgun (WGS) entry which is preliminary data.</text>
</comment>
<proteinExistence type="predicted"/>
<evidence type="ECO:0000313" key="2">
    <source>
        <dbReference type="Proteomes" id="UP001221142"/>
    </source>
</evidence>